<evidence type="ECO:0000313" key="8">
    <source>
        <dbReference type="EMBL" id="KAF3439496.1"/>
    </source>
</evidence>
<gene>
    <name evidence="8" type="ORF">FNV43_RR17774</name>
</gene>
<dbReference type="SUPFAM" id="SSF52540">
    <property type="entry name" value="P-loop containing nucleoside triphosphate hydrolases"/>
    <property type="match status" value="1"/>
</dbReference>
<evidence type="ECO:0000256" key="1">
    <source>
        <dbReference type="ARBA" id="ARBA00008894"/>
    </source>
</evidence>
<proteinExistence type="inferred from homology"/>
<dbReference type="InterPro" id="IPR001611">
    <property type="entry name" value="Leu-rich_rpt"/>
</dbReference>
<name>A0A8K0GVN2_9ROSA</name>
<dbReference type="AlphaFoldDB" id="A0A8K0GVN2"/>
<dbReference type="SUPFAM" id="SSF52058">
    <property type="entry name" value="L domain-like"/>
    <property type="match status" value="1"/>
</dbReference>
<dbReference type="EMBL" id="VOIH02000008">
    <property type="protein sequence ID" value="KAF3439496.1"/>
    <property type="molecule type" value="Genomic_DNA"/>
</dbReference>
<comment type="caution">
    <text evidence="8">The sequence shown here is derived from an EMBL/GenBank/DDBJ whole genome shotgun (WGS) entry which is preliminary data.</text>
</comment>
<dbReference type="Gene3D" id="1.10.8.430">
    <property type="entry name" value="Helical domain of apoptotic protease-activating factors"/>
    <property type="match status" value="1"/>
</dbReference>
<evidence type="ECO:0000256" key="3">
    <source>
        <dbReference type="ARBA" id="ARBA00022821"/>
    </source>
</evidence>
<evidence type="ECO:0000256" key="4">
    <source>
        <dbReference type="ARBA" id="ARBA00022840"/>
    </source>
</evidence>
<dbReference type="GO" id="GO:0006952">
    <property type="term" value="P:defense response"/>
    <property type="evidence" value="ECO:0007669"/>
    <property type="project" value="UniProtKB-KW"/>
</dbReference>
<dbReference type="PRINTS" id="PR00364">
    <property type="entry name" value="DISEASERSIST"/>
</dbReference>
<feature type="coiled-coil region" evidence="5">
    <location>
        <begin position="26"/>
        <end position="67"/>
    </location>
</feature>
<evidence type="ECO:0000256" key="5">
    <source>
        <dbReference type="SAM" id="Coils"/>
    </source>
</evidence>
<dbReference type="Pfam" id="PF23247">
    <property type="entry name" value="LRR_RPS2"/>
    <property type="match status" value="3"/>
</dbReference>
<keyword evidence="3" id="KW-0611">Plant defense</keyword>
<keyword evidence="2" id="KW-0547">Nucleotide-binding</keyword>
<accession>A0A8K0GVN2</accession>
<dbReference type="GO" id="GO:0005524">
    <property type="term" value="F:ATP binding"/>
    <property type="evidence" value="ECO:0007669"/>
    <property type="project" value="UniProtKB-KW"/>
</dbReference>
<evidence type="ECO:0000259" key="7">
    <source>
        <dbReference type="Pfam" id="PF23247"/>
    </source>
</evidence>
<evidence type="ECO:0000256" key="2">
    <source>
        <dbReference type="ARBA" id="ARBA00022741"/>
    </source>
</evidence>
<reference evidence="8" key="1">
    <citation type="submission" date="2020-03" db="EMBL/GenBank/DDBJ databases">
        <title>A high-quality chromosome-level genome assembly of a woody plant with both climbing and erect habits, Rhamnella rubrinervis.</title>
        <authorList>
            <person name="Lu Z."/>
            <person name="Yang Y."/>
            <person name="Zhu X."/>
            <person name="Sun Y."/>
        </authorList>
    </citation>
    <scope>NUCLEOTIDE SEQUENCE</scope>
    <source>
        <strain evidence="8">BYM</strain>
        <tissue evidence="8">Leaf</tissue>
    </source>
</reference>
<sequence>MEILIDIGAKITEYMVGPIVQQLGYLFNYKSNLENLRTQFQNLKEAKEKLNHSIDEAKRNGEEIEVDVLTWMSRVDGISEQAQNFLRDHHEGQAYRGCFRGQFPNLLSLNQLSRKAKIMTLEVAAESKVAEGFHKVSYLPILQSVFDVKGYVAFQSRKSTFSKIVDALRNPDFDMIGLYGMGGVGKTMLCKEVARKAKELMLFSKVIMVTVSHSPKLESIQQEVAEKLGLKLEEKSIPGRADRLRHRLRQENKILLILDDVWEKLELQDIGISFGDDKKECKILLTSRCQDVLYNEMGVEQNLLVGVLFDSEATKLFNTIVGDTVKDSGIRPLATEIIKECAGLPIAITTVANALRNKSRPVWSNALQELRISTPTNIKGMHEKVYSGIKLSYVCLRSEEAKSLLLLCSLFHEDANIDEEHLLRRGIGWGLFRGITKLEEARNKVVTLVEDLKTRCLLLDGYYSGSVKMHDVVRDVIISIASKDRHMYNINNVAELDGCFNDRTLRDSIAISLSQVDCDCQLPERLDFPKVQFFCMNCSRPFRNIFMHYRYPHFRCGRNLEVPSHFFEGMKELRVLELTSMSLESLTFSFSLFQNIQTLCLWYCDMGEAAIIGELKNLKILDLSGSNIEELPKQIGQLTRLQMLDLKYCSKLKVIRPNIISNLTSLQELNMDGSFTDWDVEGDGGERSNASLMELKNLHSLANLHLDIPDANILPKDFFSEKLERFNIIIGDVRVRYFDFGISRKLSLKINESNILAEHGVEVLLRKSEVLYLDGLGCLNNVVQELDSEGFQQLKHLHFRNNVQIQYIVSSMEENHTCSAFANLELLHIKKLLNLEKICNGKLAQNCFGKLRDIEVIECDKLRNLFPFSVTKELLQLKRITVMSCKLMQEIIFYGREGDSQNMSDKTVQKIQFPELRTLKLCYLPNLVHFYSLVEPNCRTHREGGQLIIDSAMSLFNEKVTCPKLTNLTLIRSGSLKEIWHGQSEGLLGDEEPTCIFSGLRGLTLSELPDLRHIWDEKYQTDIALLNLMSLRVVKCDMLKNLAPSWISFQNLRTLQVSSCYGMVNLLTSSTAKTLAQLRALAISGCKSMTEIIGNKGSETGGEIVFNQLVALECRHLPSLTSFYSGNLMMGFPKLKYVGLSDCPEMSSFSHGVVSTPQLGILTLIDEEWDGKVYCIDDDVEWTDDDYTEMYFAELDFDEVMISDDEWNSDTNRLQELIEGDINITIRELWERDQFDVALQQLFTE</sequence>
<protein>
    <recommendedName>
        <fullName evidence="10">AAA+ ATPase domain-containing protein</fullName>
    </recommendedName>
</protein>
<keyword evidence="4" id="KW-0067">ATP-binding</keyword>
<feature type="domain" description="Disease resistance protein At4g27190-like leucine-rich repeats" evidence="7">
    <location>
        <begin position="769"/>
        <end position="886"/>
    </location>
</feature>
<evidence type="ECO:0008006" key="10">
    <source>
        <dbReference type="Google" id="ProtNLM"/>
    </source>
</evidence>
<feature type="domain" description="Disease resistance protein At4g27190-like leucine-rich repeats" evidence="7">
    <location>
        <begin position="1048"/>
        <end position="1148"/>
    </location>
</feature>
<dbReference type="Pfam" id="PF13855">
    <property type="entry name" value="LRR_8"/>
    <property type="match status" value="1"/>
</dbReference>
<dbReference type="Gene3D" id="3.40.50.300">
    <property type="entry name" value="P-loop containing nucleotide triphosphate hydrolases"/>
    <property type="match status" value="1"/>
</dbReference>
<dbReference type="InterPro" id="IPR027417">
    <property type="entry name" value="P-loop_NTPase"/>
</dbReference>
<dbReference type="InterPro" id="IPR050905">
    <property type="entry name" value="Plant_NBS-LRR"/>
</dbReference>
<keyword evidence="9" id="KW-1185">Reference proteome</keyword>
<dbReference type="FunFam" id="3.40.50.300:FF:001091">
    <property type="entry name" value="Probable disease resistance protein At1g61300"/>
    <property type="match status" value="1"/>
</dbReference>
<dbReference type="PANTHER" id="PTHR33463:SF198">
    <property type="entry name" value="RPP4C3"/>
    <property type="match status" value="1"/>
</dbReference>
<organism evidence="8 9">
    <name type="scientific">Rhamnella rubrinervis</name>
    <dbReference type="NCBI Taxonomy" id="2594499"/>
    <lineage>
        <taxon>Eukaryota</taxon>
        <taxon>Viridiplantae</taxon>
        <taxon>Streptophyta</taxon>
        <taxon>Embryophyta</taxon>
        <taxon>Tracheophyta</taxon>
        <taxon>Spermatophyta</taxon>
        <taxon>Magnoliopsida</taxon>
        <taxon>eudicotyledons</taxon>
        <taxon>Gunneridae</taxon>
        <taxon>Pentapetalae</taxon>
        <taxon>rosids</taxon>
        <taxon>fabids</taxon>
        <taxon>Rosales</taxon>
        <taxon>Rhamnaceae</taxon>
        <taxon>rhamnoid group</taxon>
        <taxon>Rhamneae</taxon>
        <taxon>Rhamnella</taxon>
    </lineage>
</organism>
<comment type="similarity">
    <text evidence="1">Belongs to the disease resistance NB-LRR family.</text>
</comment>
<feature type="domain" description="Disease resistance protein At4g27190-like leucine-rich repeats" evidence="7">
    <location>
        <begin position="964"/>
        <end position="1045"/>
    </location>
</feature>
<keyword evidence="5" id="KW-0175">Coiled coil</keyword>
<dbReference type="OrthoDB" id="1751378at2759"/>
<dbReference type="InterPro" id="IPR002182">
    <property type="entry name" value="NB-ARC"/>
</dbReference>
<dbReference type="InterPro" id="IPR042197">
    <property type="entry name" value="Apaf_helical"/>
</dbReference>
<evidence type="ECO:0000313" key="9">
    <source>
        <dbReference type="Proteomes" id="UP000796880"/>
    </source>
</evidence>
<evidence type="ECO:0000259" key="6">
    <source>
        <dbReference type="Pfam" id="PF00931"/>
    </source>
</evidence>
<dbReference type="Pfam" id="PF00931">
    <property type="entry name" value="NB-ARC"/>
    <property type="match status" value="1"/>
</dbReference>
<dbReference type="PANTHER" id="PTHR33463">
    <property type="entry name" value="NB-ARC DOMAIN-CONTAINING PROTEIN-RELATED"/>
    <property type="match status" value="1"/>
</dbReference>
<feature type="domain" description="NB-ARC" evidence="6">
    <location>
        <begin position="159"/>
        <end position="323"/>
    </location>
</feature>
<dbReference type="Gene3D" id="3.80.10.10">
    <property type="entry name" value="Ribonuclease Inhibitor"/>
    <property type="match status" value="2"/>
</dbReference>
<dbReference type="GO" id="GO:0043531">
    <property type="term" value="F:ADP binding"/>
    <property type="evidence" value="ECO:0007669"/>
    <property type="project" value="InterPro"/>
</dbReference>
<dbReference type="Proteomes" id="UP000796880">
    <property type="component" value="Unassembled WGS sequence"/>
</dbReference>
<dbReference type="InterPro" id="IPR057135">
    <property type="entry name" value="At4g27190-like_LRR"/>
</dbReference>
<dbReference type="InterPro" id="IPR032675">
    <property type="entry name" value="LRR_dom_sf"/>
</dbReference>